<protein>
    <submittedName>
        <fullName evidence="2">MarR family transcriptional regulator</fullName>
    </submittedName>
</protein>
<dbReference type="PRINTS" id="PR00598">
    <property type="entry name" value="HTHMARR"/>
</dbReference>
<dbReference type="Pfam" id="PF01047">
    <property type="entry name" value="MarR"/>
    <property type="match status" value="1"/>
</dbReference>
<keyword evidence="3" id="KW-1185">Reference proteome</keyword>
<dbReference type="PANTHER" id="PTHR33164:SF106">
    <property type="entry name" value="TRANSCRIPTIONAL REGULATORY PROTEIN"/>
    <property type="match status" value="1"/>
</dbReference>
<dbReference type="Proteomes" id="UP001501116">
    <property type="component" value="Unassembled WGS sequence"/>
</dbReference>
<reference evidence="2 3" key="1">
    <citation type="journal article" date="2019" name="Int. J. Syst. Evol. Microbiol.">
        <title>The Global Catalogue of Microorganisms (GCM) 10K type strain sequencing project: providing services to taxonomists for standard genome sequencing and annotation.</title>
        <authorList>
            <consortium name="The Broad Institute Genomics Platform"/>
            <consortium name="The Broad Institute Genome Sequencing Center for Infectious Disease"/>
            <person name="Wu L."/>
            <person name="Ma J."/>
        </authorList>
    </citation>
    <scope>NUCLEOTIDE SEQUENCE [LARGE SCALE GENOMIC DNA]</scope>
    <source>
        <strain evidence="2 3">JCM 14545</strain>
    </source>
</reference>
<proteinExistence type="predicted"/>
<name>A0ABN2S3Z3_9PSEU</name>
<dbReference type="InterPro" id="IPR036388">
    <property type="entry name" value="WH-like_DNA-bd_sf"/>
</dbReference>
<dbReference type="SUPFAM" id="SSF46785">
    <property type="entry name" value="Winged helix' DNA-binding domain"/>
    <property type="match status" value="1"/>
</dbReference>
<organism evidence="2 3">
    <name type="scientific">Amycolatopsis minnesotensis</name>
    <dbReference type="NCBI Taxonomy" id="337894"/>
    <lineage>
        <taxon>Bacteria</taxon>
        <taxon>Bacillati</taxon>
        <taxon>Actinomycetota</taxon>
        <taxon>Actinomycetes</taxon>
        <taxon>Pseudonocardiales</taxon>
        <taxon>Pseudonocardiaceae</taxon>
        <taxon>Amycolatopsis</taxon>
    </lineage>
</organism>
<dbReference type="Gene3D" id="1.10.10.10">
    <property type="entry name" value="Winged helix-like DNA-binding domain superfamily/Winged helix DNA-binding domain"/>
    <property type="match status" value="1"/>
</dbReference>
<dbReference type="PANTHER" id="PTHR33164">
    <property type="entry name" value="TRANSCRIPTIONAL REGULATOR, MARR FAMILY"/>
    <property type="match status" value="1"/>
</dbReference>
<comment type="caution">
    <text evidence="2">The sequence shown here is derived from an EMBL/GenBank/DDBJ whole genome shotgun (WGS) entry which is preliminary data.</text>
</comment>
<evidence type="ECO:0000313" key="3">
    <source>
        <dbReference type="Proteomes" id="UP001501116"/>
    </source>
</evidence>
<feature type="domain" description="HTH marR-type" evidence="1">
    <location>
        <begin position="1"/>
        <end position="133"/>
    </location>
</feature>
<gene>
    <name evidence="2" type="ORF">GCM10009754_64950</name>
</gene>
<dbReference type="EMBL" id="BAAANN010000032">
    <property type="protein sequence ID" value="GAA1979654.1"/>
    <property type="molecule type" value="Genomic_DNA"/>
</dbReference>
<evidence type="ECO:0000259" key="1">
    <source>
        <dbReference type="PROSITE" id="PS50995"/>
    </source>
</evidence>
<dbReference type="PROSITE" id="PS50995">
    <property type="entry name" value="HTH_MARR_2"/>
    <property type="match status" value="1"/>
</dbReference>
<dbReference type="SMART" id="SM00347">
    <property type="entry name" value="HTH_MARR"/>
    <property type="match status" value="1"/>
</dbReference>
<accession>A0ABN2S3Z3</accession>
<dbReference type="InterPro" id="IPR036390">
    <property type="entry name" value="WH_DNA-bd_sf"/>
</dbReference>
<dbReference type="InterPro" id="IPR039422">
    <property type="entry name" value="MarR/SlyA-like"/>
</dbReference>
<dbReference type="InterPro" id="IPR000835">
    <property type="entry name" value="HTH_MarR-typ"/>
</dbReference>
<evidence type="ECO:0000313" key="2">
    <source>
        <dbReference type="EMBL" id="GAA1979654.1"/>
    </source>
</evidence>
<sequence>MGKVLDGARLWSTETVMFHTAIAETAGLSATESKTADYLDRLGPLTPKELAKHSGLAPASVTALIDRMERKGVVRRRPHPGDRRKVLVEIDSDGLRADVHLWDFLISSVVKACASYSEAELDTIVRFIGEATEITHEATARLPGHTKEIT</sequence>